<keyword evidence="2" id="KW-1185">Reference proteome</keyword>
<dbReference type="InterPro" id="IPR027417">
    <property type="entry name" value="P-loop_NTPase"/>
</dbReference>
<keyword evidence="1" id="KW-0808">Transferase</keyword>
<dbReference type="KEGG" id="tne:Tneu_0684"/>
<dbReference type="EMBL" id="CP001014">
    <property type="protein sequence ID" value="ACB39623.1"/>
    <property type="molecule type" value="Genomic_DNA"/>
</dbReference>
<dbReference type="eggNOG" id="arCOG01045">
    <property type="taxonomic scope" value="Archaea"/>
</dbReference>
<name>B1YCW0_PYRNV</name>
<dbReference type="PANTHER" id="PTHR41930:SF1">
    <property type="entry name" value="DEPHOSPHO-COA KINASE"/>
    <property type="match status" value="1"/>
</dbReference>
<dbReference type="HOGENOM" id="CLU_096329_1_0_2"/>
<dbReference type="STRING" id="444157.Tneu_0684"/>
<dbReference type="OrthoDB" id="85381at2157"/>
<accession>B1YCW0</accession>
<dbReference type="GO" id="GO:0016301">
    <property type="term" value="F:kinase activity"/>
    <property type="evidence" value="ECO:0007669"/>
    <property type="project" value="UniProtKB-KW"/>
</dbReference>
<keyword evidence="1" id="KW-0418">Kinase</keyword>
<dbReference type="Proteomes" id="UP000001694">
    <property type="component" value="Chromosome"/>
</dbReference>
<reference evidence="1" key="1">
    <citation type="submission" date="2008-03" db="EMBL/GenBank/DDBJ databases">
        <title>Complete sequence of Thermoproteus neutrophilus V24Sta.</title>
        <authorList>
            <consortium name="US DOE Joint Genome Institute"/>
            <person name="Copeland A."/>
            <person name="Lucas S."/>
            <person name="Lapidus A."/>
            <person name="Glavina del Rio T."/>
            <person name="Dalin E."/>
            <person name="Tice H."/>
            <person name="Bruce D."/>
            <person name="Goodwin L."/>
            <person name="Pitluck S."/>
            <person name="Sims D."/>
            <person name="Brettin T."/>
            <person name="Detter J.C."/>
            <person name="Han C."/>
            <person name="Kuske C.R."/>
            <person name="Schmutz J."/>
            <person name="Larimer F."/>
            <person name="Land M."/>
            <person name="Hauser L."/>
            <person name="Kyrpides N."/>
            <person name="Mikhailova N."/>
            <person name="Biddle J.F."/>
            <person name="Zhang Z."/>
            <person name="Fitz-Gibbon S.T."/>
            <person name="Lowe T.M."/>
            <person name="Saltikov C."/>
            <person name="House C.H."/>
            <person name="Richardson P."/>
        </authorList>
    </citation>
    <scope>NUCLEOTIDE SEQUENCE [LARGE SCALE GENOMIC DNA]</scope>
    <source>
        <strain evidence="1">V24Sta</strain>
    </source>
</reference>
<proteinExistence type="predicted"/>
<dbReference type="AlphaFoldDB" id="B1YCW0"/>
<dbReference type="GeneID" id="6166211"/>
<evidence type="ECO:0000313" key="1">
    <source>
        <dbReference type="EMBL" id="ACB39623.1"/>
    </source>
</evidence>
<dbReference type="Gene3D" id="3.40.50.300">
    <property type="entry name" value="P-loop containing nucleotide triphosphate hydrolases"/>
    <property type="match status" value="1"/>
</dbReference>
<gene>
    <name evidence="1" type="ordered locus">Tneu_0684</name>
</gene>
<organism evidence="1 2">
    <name type="scientific">Pyrobaculum neutrophilum (strain DSM 2338 / JCM 9278 / NBRC 100436 / V24Sta)</name>
    <name type="common">Thermoproteus neutrophilus</name>
    <dbReference type="NCBI Taxonomy" id="444157"/>
    <lineage>
        <taxon>Archaea</taxon>
        <taxon>Thermoproteota</taxon>
        <taxon>Thermoprotei</taxon>
        <taxon>Thermoproteales</taxon>
        <taxon>Thermoproteaceae</taxon>
        <taxon>Pyrobaculum</taxon>
    </lineage>
</organism>
<dbReference type="PANTHER" id="PTHR41930">
    <property type="entry name" value="UPF0200 PROTEIN MJ1399"/>
    <property type="match status" value="1"/>
</dbReference>
<protein>
    <submittedName>
        <fullName evidence="1">Adenylate kinase, conjectural</fullName>
    </submittedName>
</protein>
<dbReference type="RefSeq" id="WP_012350043.1">
    <property type="nucleotide sequence ID" value="NC_010525.1"/>
</dbReference>
<evidence type="ECO:0000313" key="2">
    <source>
        <dbReference type="Proteomes" id="UP000001694"/>
    </source>
</evidence>
<sequence>MAKIFAVAGLPGSGKTTVAKLIERRGYAYYSLGDVVRMEAQRAATAPDRAAVVLRIEEGRRAIVRRLVDIMKRGTNAVVDGVRGIEEVEALEEHLGPVTLIYVVASRETRFRRLAGRGRSDDPSTYSQFLMRDIRELKFGLADLLARADYILVNEGKDIEALEAEVARLL</sequence>
<dbReference type="Pfam" id="PF13238">
    <property type="entry name" value="AAA_18"/>
    <property type="match status" value="1"/>
</dbReference>
<dbReference type="SUPFAM" id="SSF52540">
    <property type="entry name" value="P-loop containing nucleoside triphosphate hydrolases"/>
    <property type="match status" value="1"/>
</dbReference>